<accession>A0AA36XJY3</accession>
<dbReference type="AlphaFoldDB" id="A0AA36XJY3"/>
<reference evidence="1 2" key="1">
    <citation type="submission" date="2011-05" db="EMBL/GenBank/DDBJ databases">
        <authorList>
            <person name="Muzny D."/>
            <person name="Qin X."/>
            <person name="Deng J."/>
            <person name="Jiang H."/>
            <person name="Liu Y."/>
            <person name="Qu J."/>
            <person name="Song X.-Z."/>
            <person name="Zhang L."/>
            <person name="Thornton R."/>
            <person name="Coyle M."/>
            <person name="Francisco L."/>
            <person name="Jackson L."/>
            <person name="Javaid M."/>
            <person name="Korchina V."/>
            <person name="Kovar C."/>
            <person name="Mata R."/>
            <person name="Mathew T."/>
            <person name="Ngo R."/>
            <person name="Nguyen L."/>
            <person name="Nguyen N."/>
            <person name="Okwuonu G."/>
            <person name="Ongeri F."/>
            <person name="Pham C."/>
            <person name="Simmons D."/>
            <person name="Wilczek-Boney K."/>
            <person name="Hale W."/>
            <person name="Jakkamsetti A."/>
            <person name="Pham P."/>
            <person name="Ruth R."/>
            <person name="San Lucas F."/>
            <person name="Warren J."/>
            <person name="Zhang J."/>
            <person name="Zhao Z."/>
            <person name="Zhou C."/>
            <person name="Zhu D."/>
            <person name="Lee S."/>
            <person name="Bess C."/>
            <person name="Blankenburg K."/>
            <person name="Forbes L."/>
            <person name="Fu Q."/>
            <person name="Gubbala S."/>
            <person name="Hirani K."/>
            <person name="Jayaseelan J.C."/>
            <person name="Lara F."/>
            <person name="Munidasa M."/>
            <person name="Palculict T."/>
            <person name="Patil S."/>
            <person name="Pu L.-L."/>
            <person name="Saada N."/>
            <person name="Tang L."/>
            <person name="Weissenberger G."/>
            <person name="Zhu Y."/>
            <person name="Hemphill L."/>
            <person name="Shang Y."/>
            <person name="Youmans B."/>
            <person name="Ayvaz T."/>
            <person name="Ross M."/>
            <person name="Santibanez J."/>
            <person name="Aqrawi P."/>
            <person name="Gross S."/>
            <person name="Joshi V."/>
            <person name="Fowler G."/>
            <person name="Nazareth L."/>
            <person name="Reid J."/>
            <person name="Worley K."/>
            <person name="Petrosino J."/>
            <person name="Highlander S."/>
            <person name="Gibbs R."/>
        </authorList>
    </citation>
    <scope>NUCLEOTIDE SEQUENCE [LARGE SCALE GENOMIC DNA]</scope>
    <source>
        <strain evidence="1 2">ATCC 33926</strain>
    </source>
</reference>
<gene>
    <name evidence="1" type="ORF">HMPREF9418_2317</name>
</gene>
<sequence length="51" mass="5928">MFCKTSKRSSEISDDLFSILQSELDRLLNGLHPKIIQNSPKYSFTFPSFLF</sequence>
<comment type="caution">
    <text evidence="1">The sequence shown here is derived from an EMBL/GenBank/DDBJ whole genome shotgun (WGS) entry which is preliminary data.</text>
</comment>
<dbReference type="Proteomes" id="UP000004982">
    <property type="component" value="Unassembled WGS sequence"/>
</dbReference>
<name>A0AA36XJY3_9NEIS</name>
<proteinExistence type="predicted"/>
<evidence type="ECO:0000313" key="2">
    <source>
        <dbReference type="Proteomes" id="UP000004982"/>
    </source>
</evidence>
<protein>
    <submittedName>
        <fullName evidence="1">Uncharacterized protein</fullName>
    </submittedName>
</protein>
<evidence type="ECO:0000313" key="1">
    <source>
        <dbReference type="EMBL" id="EGQ75700.1"/>
    </source>
</evidence>
<organism evidence="1 2">
    <name type="scientific">Neisseria macacae ATCC 33926</name>
    <dbReference type="NCBI Taxonomy" id="997348"/>
    <lineage>
        <taxon>Bacteria</taxon>
        <taxon>Pseudomonadati</taxon>
        <taxon>Pseudomonadota</taxon>
        <taxon>Betaproteobacteria</taxon>
        <taxon>Neisseriales</taxon>
        <taxon>Neisseriaceae</taxon>
        <taxon>Neisseria</taxon>
    </lineage>
</organism>
<dbReference type="EMBL" id="AFQE01000114">
    <property type="protein sequence ID" value="EGQ75700.1"/>
    <property type="molecule type" value="Genomic_DNA"/>
</dbReference>